<name>A0A0C3FPY0_PILCF</name>
<sequence>MSIMGSSAEPTASSDLRYVYYLVYTENGARRSKQPVDSDNPYLARIWAKQVTPPHTVTSLKHCICDIERIPQAFIRGQLFSNILSESPMNEGRISILTSNGLGFKPEQPMAFIVPAIDLTFTSYITVASSWIPVQDDTQPRFFRFSSEYLSVTEDEILHTDGVLRLERRQRKFLIRLPDLYYPIAGESRCDQKVYLALNSKGNLGFIHQDRLKGKVT</sequence>
<dbReference type="HOGENOM" id="CLU_1272719_0_0_1"/>
<organism evidence="1 2">
    <name type="scientific">Piloderma croceum (strain F 1598)</name>
    <dbReference type="NCBI Taxonomy" id="765440"/>
    <lineage>
        <taxon>Eukaryota</taxon>
        <taxon>Fungi</taxon>
        <taxon>Dikarya</taxon>
        <taxon>Basidiomycota</taxon>
        <taxon>Agaricomycotina</taxon>
        <taxon>Agaricomycetes</taxon>
        <taxon>Agaricomycetidae</taxon>
        <taxon>Atheliales</taxon>
        <taxon>Atheliaceae</taxon>
        <taxon>Piloderma</taxon>
    </lineage>
</organism>
<dbReference type="Proteomes" id="UP000054166">
    <property type="component" value="Unassembled WGS sequence"/>
</dbReference>
<reference evidence="2" key="2">
    <citation type="submission" date="2015-01" db="EMBL/GenBank/DDBJ databases">
        <title>Evolutionary Origins and Diversification of the Mycorrhizal Mutualists.</title>
        <authorList>
            <consortium name="DOE Joint Genome Institute"/>
            <consortium name="Mycorrhizal Genomics Consortium"/>
            <person name="Kohler A."/>
            <person name="Kuo A."/>
            <person name="Nagy L.G."/>
            <person name="Floudas D."/>
            <person name="Copeland A."/>
            <person name="Barry K.W."/>
            <person name="Cichocki N."/>
            <person name="Veneault-Fourrey C."/>
            <person name="LaButti K."/>
            <person name="Lindquist E.A."/>
            <person name="Lipzen A."/>
            <person name="Lundell T."/>
            <person name="Morin E."/>
            <person name="Murat C."/>
            <person name="Riley R."/>
            <person name="Ohm R."/>
            <person name="Sun H."/>
            <person name="Tunlid A."/>
            <person name="Henrissat B."/>
            <person name="Grigoriev I.V."/>
            <person name="Hibbett D.S."/>
            <person name="Martin F."/>
        </authorList>
    </citation>
    <scope>NUCLEOTIDE SEQUENCE [LARGE SCALE GENOMIC DNA]</scope>
    <source>
        <strain evidence="2">F 1598</strain>
    </source>
</reference>
<accession>A0A0C3FPY0</accession>
<proteinExistence type="predicted"/>
<dbReference type="AlphaFoldDB" id="A0A0C3FPY0"/>
<evidence type="ECO:0000313" key="2">
    <source>
        <dbReference type="Proteomes" id="UP000054166"/>
    </source>
</evidence>
<reference evidence="1 2" key="1">
    <citation type="submission" date="2014-04" db="EMBL/GenBank/DDBJ databases">
        <authorList>
            <consortium name="DOE Joint Genome Institute"/>
            <person name="Kuo A."/>
            <person name="Tarkka M."/>
            <person name="Buscot F."/>
            <person name="Kohler A."/>
            <person name="Nagy L.G."/>
            <person name="Floudas D."/>
            <person name="Copeland A."/>
            <person name="Barry K.W."/>
            <person name="Cichocki N."/>
            <person name="Veneault-Fourrey C."/>
            <person name="LaButti K."/>
            <person name="Lindquist E.A."/>
            <person name="Lipzen A."/>
            <person name="Lundell T."/>
            <person name="Morin E."/>
            <person name="Murat C."/>
            <person name="Sun H."/>
            <person name="Tunlid A."/>
            <person name="Henrissat B."/>
            <person name="Grigoriev I.V."/>
            <person name="Hibbett D.S."/>
            <person name="Martin F."/>
            <person name="Nordberg H.P."/>
            <person name="Cantor M.N."/>
            <person name="Hua S.X."/>
        </authorList>
    </citation>
    <scope>NUCLEOTIDE SEQUENCE [LARGE SCALE GENOMIC DNA]</scope>
    <source>
        <strain evidence="1 2">F 1598</strain>
    </source>
</reference>
<dbReference type="InParanoid" id="A0A0C3FPY0"/>
<evidence type="ECO:0000313" key="1">
    <source>
        <dbReference type="EMBL" id="KIM81236.1"/>
    </source>
</evidence>
<dbReference type="EMBL" id="KN833000">
    <property type="protein sequence ID" value="KIM81236.1"/>
    <property type="molecule type" value="Genomic_DNA"/>
</dbReference>
<keyword evidence="2" id="KW-1185">Reference proteome</keyword>
<dbReference type="OrthoDB" id="3056176at2759"/>
<protein>
    <submittedName>
        <fullName evidence="1">Uncharacterized protein</fullName>
    </submittedName>
</protein>
<gene>
    <name evidence="1" type="ORF">PILCRDRAFT_821690</name>
</gene>